<feature type="compositionally biased region" description="Basic and acidic residues" evidence="1">
    <location>
        <begin position="104"/>
        <end position="114"/>
    </location>
</feature>
<feature type="region of interest" description="Disordered" evidence="1">
    <location>
        <begin position="1"/>
        <end position="73"/>
    </location>
</feature>
<reference evidence="2" key="1">
    <citation type="submission" date="2021-02" db="EMBL/GenBank/DDBJ databases">
        <authorList>
            <person name="Palmer J.M."/>
        </authorList>
    </citation>
    <scope>NUCLEOTIDE SEQUENCE</scope>
    <source>
        <strain evidence="2">SCRP734</strain>
    </source>
</reference>
<evidence type="ECO:0000256" key="1">
    <source>
        <dbReference type="SAM" id="MobiDB-lite"/>
    </source>
</evidence>
<sequence>MHQQGLQQWSGAQKQRTVIAERHRIPQHEESGGGVRRKSTGSNRSGKKLTRHGKHGQLGGKLHVTTRKSQRQRKWVQTVLTGFTSVKVPQRAATQYEASQEMTVKQEPEPRELMQHQQRQNRAQELSLRCCEGRGCHGSESLC</sequence>
<feature type="compositionally biased region" description="Basic residues" evidence="1">
    <location>
        <begin position="64"/>
        <end position="73"/>
    </location>
</feature>
<organism evidence="2 3">
    <name type="scientific">Phytophthora pseudosyringae</name>
    <dbReference type="NCBI Taxonomy" id="221518"/>
    <lineage>
        <taxon>Eukaryota</taxon>
        <taxon>Sar</taxon>
        <taxon>Stramenopiles</taxon>
        <taxon>Oomycota</taxon>
        <taxon>Peronosporomycetes</taxon>
        <taxon>Peronosporales</taxon>
        <taxon>Peronosporaceae</taxon>
        <taxon>Phytophthora</taxon>
    </lineage>
</organism>
<comment type="caution">
    <text evidence="2">The sequence shown here is derived from an EMBL/GenBank/DDBJ whole genome shotgun (WGS) entry which is preliminary data.</text>
</comment>
<feature type="compositionally biased region" description="Basic and acidic residues" evidence="1">
    <location>
        <begin position="19"/>
        <end position="31"/>
    </location>
</feature>
<feature type="region of interest" description="Disordered" evidence="1">
    <location>
        <begin position="97"/>
        <end position="120"/>
    </location>
</feature>
<dbReference type="Proteomes" id="UP000694044">
    <property type="component" value="Unassembled WGS sequence"/>
</dbReference>
<proteinExistence type="predicted"/>
<dbReference type="AlphaFoldDB" id="A0A8T1VCK5"/>
<accession>A0A8T1VCK5</accession>
<gene>
    <name evidence="2" type="ORF">PHYPSEUDO_009113</name>
</gene>
<dbReference type="EMBL" id="JAGDFM010000376">
    <property type="protein sequence ID" value="KAG7379047.1"/>
    <property type="molecule type" value="Genomic_DNA"/>
</dbReference>
<feature type="compositionally biased region" description="Basic residues" evidence="1">
    <location>
        <begin position="35"/>
        <end position="55"/>
    </location>
</feature>
<protein>
    <submittedName>
        <fullName evidence="2">Uncharacterized protein</fullName>
    </submittedName>
</protein>
<evidence type="ECO:0000313" key="3">
    <source>
        <dbReference type="Proteomes" id="UP000694044"/>
    </source>
</evidence>
<evidence type="ECO:0000313" key="2">
    <source>
        <dbReference type="EMBL" id="KAG7379047.1"/>
    </source>
</evidence>
<keyword evidence="3" id="KW-1185">Reference proteome</keyword>
<name>A0A8T1VCK5_9STRA</name>
<feature type="compositionally biased region" description="Polar residues" evidence="1">
    <location>
        <begin position="1"/>
        <end position="16"/>
    </location>
</feature>